<name>A0AAN9YYZ3_9ORTH</name>
<keyword evidence="2" id="KW-1185">Reference proteome</keyword>
<accession>A0AAN9YYZ3</accession>
<proteinExistence type="predicted"/>
<organism evidence="1 2">
    <name type="scientific">Gryllus longicercus</name>
    <dbReference type="NCBI Taxonomy" id="2509291"/>
    <lineage>
        <taxon>Eukaryota</taxon>
        <taxon>Metazoa</taxon>
        <taxon>Ecdysozoa</taxon>
        <taxon>Arthropoda</taxon>
        <taxon>Hexapoda</taxon>
        <taxon>Insecta</taxon>
        <taxon>Pterygota</taxon>
        <taxon>Neoptera</taxon>
        <taxon>Polyneoptera</taxon>
        <taxon>Orthoptera</taxon>
        <taxon>Ensifera</taxon>
        <taxon>Gryllidea</taxon>
        <taxon>Grylloidea</taxon>
        <taxon>Gryllidae</taxon>
        <taxon>Gryllinae</taxon>
        <taxon>Gryllus</taxon>
    </lineage>
</organism>
<reference evidence="1 2" key="1">
    <citation type="submission" date="2024-03" db="EMBL/GenBank/DDBJ databases">
        <title>The genome assembly and annotation of the cricket Gryllus longicercus Weissman &amp; Gray.</title>
        <authorList>
            <person name="Szrajer S."/>
            <person name="Gray D."/>
            <person name="Ylla G."/>
        </authorList>
    </citation>
    <scope>NUCLEOTIDE SEQUENCE [LARGE SCALE GENOMIC DNA]</scope>
    <source>
        <strain evidence="1">DAG 2021-001</strain>
        <tissue evidence="1">Whole body minus gut</tissue>
    </source>
</reference>
<evidence type="ECO:0000313" key="1">
    <source>
        <dbReference type="EMBL" id="KAK7794903.1"/>
    </source>
</evidence>
<comment type="caution">
    <text evidence="1">The sequence shown here is derived from an EMBL/GenBank/DDBJ whole genome shotgun (WGS) entry which is preliminary data.</text>
</comment>
<protein>
    <submittedName>
        <fullName evidence="1">Uncharacterized protein</fullName>
    </submittedName>
</protein>
<dbReference type="Proteomes" id="UP001378592">
    <property type="component" value="Unassembled WGS sequence"/>
</dbReference>
<gene>
    <name evidence="1" type="ORF">R5R35_005663</name>
</gene>
<sequence length="134" mass="15163">MGIWGSRPKPIPEDIHPGPEFYDLLKYRAEAADLSPVPGADKRKMTIAGARDFHLPDRRPVLYCDDLRALVGGTNVVLEELPQEEDGLSRVLLTVRLHFRKYFFVGKGRSYMDAAGYAYFDAYISLTGQRIEDT</sequence>
<dbReference type="EMBL" id="JAZDUA010000311">
    <property type="protein sequence ID" value="KAK7794903.1"/>
    <property type="molecule type" value="Genomic_DNA"/>
</dbReference>
<evidence type="ECO:0000313" key="2">
    <source>
        <dbReference type="Proteomes" id="UP001378592"/>
    </source>
</evidence>
<dbReference type="AlphaFoldDB" id="A0AAN9YYZ3"/>